<evidence type="ECO:0000313" key="3">
    <source>
        <dbReference type="Proteomes" id="UP000807504"/>
    </source>
</evidence>
<dbReference type="Gene3D" id="1.10.340.70">
    <property type="match status" value="1"/>
</dbReference>
<evidence type="ECO:0000259" key="1">
    <source>
        <dbReference type="Pfam" id="PF17921"/>
    </source>
</evidence>
<reference evidence="2" key="1">
    <citation type="journal article" date="2020" name="bioRxiv">
        <title>Chromosome-level reference genome of the European wasp spider Argiope bruennichi: a resource for studies on range expansion and evolutionary adaptation.</title>
        <authorList>
            <person name="Sheffer M.M."/>
            <person name="Hoppe A."/>
            <person name="Krehenwinkel H."/>
            <person name="Uhl G."/>
            <person name="Kuss A.W."/>
            <person name="Jensen L."/>
            <person name="Jensen C."/>
            <person name="Gillespie R.G."/>
            <person name="Hoff K.J."/>
            <person name="Prost S."/>
        </authorList>
    </citation>
    <scope>NUCLEOTIDE SEQUENCE</scope>
</reference>
<comment type="caution">
    <text evidence="2">The sequence shown here is derived from an EMBL/GenBank/DDBJ whole genome shotgun (WGS) entry which is preliminary data.</text>
</comment>
<dbReference type="Proteomes" id="UP000807504">
    <property type="component" value="Unassembled WGS sequence"/>
</dbReference>
<dbReference type="EMBL" id="JABXBU010002228">
    <property type="protein sequence ID" value="KAF8770187.1"/>
    <property type="molecule type" value="Genomic_DNA"/>
</dbReference>
<name>A0A8T0EBQ8_ARGBR</name>
<feature type="domain" description="Integrase zinc-binding" evidence="1">
    <location>
        <begin position="17"/>
        <end position="60"/>
    </location>
</feature>
<evidence type="ECO:0000313" key="2">
    <source>
        <dbReference type="EMBL" id="KAF8770187.1"/>
    </source>
</evidence>
<dbReference type="AlphaFoldDB" id="A0A8T0EBQ8"/>
<dbReference type="Pfam" id="PF17921">
    <property type="entry name" value="Integrase_H2C2"/>
    <property type="match status" value="1"/>
</dbReference>
<gene>
    <name evidence="2" type="ORF">HNY73_017749</name>
</gene>
<proteinExistence type="predicted"/>
<protein>
    <recommendedName>
        <fullName evidence="1">Integrase zinc-binding domain-containing protein</fullName>
    </recommendedName>
</protein>
<sequence length="74" mass="8739">MHTDWICGEKVEQVVLPSSKRQEVMMAPDIPLAGHLGEKKTKERIKYFFYWPTMKEDIKRKSYKISPKNGENKL</sequence>
<accession>A0A8T0EBQ8</accession>
<dbReference type="InterPro" id="IPR041588">
    <property type="entry name" value="Integrase_H2C2"/>
</dbReference>
<organism evidence="2 3">
    <name type="scientific">Argiope bruennichi</name>
    <name type="common">Wasp spider</name>
    <name type="synonym">Aranea bruennichi</name>
    <dbReference type="NCBI Taxonomy" id="94029"/>
    <lineage>
        <taxon>Eukaryota</taxon>
        <taxon>Metazoa</taxon>
        <taxon>Ecdysozoa</taxon>
        <taxon>Arthropoda</taxon>
        <taxon>Chelicerata</taxon>
        <taxon>Arachnida</taxon>
        <taxon>Araneae</taxon>
        <taxon>Araneomorphae</taxon>
        <taxon>Entelegynae</taxon>
        <taxon>Araneoidea</taxon>
        <taxon>Araneidae</taxon>
        <taxon>Argiope</taxon>
    </lineage>
</organism>
<keyword evidence="3" id="KW-1185">Reference proteome</keyword>
<reference evidence="2" key="2">
    <citation type="submission" date="2020-06" db="EMBL/GenBank/DDBJ databases">
        <authorList>
            <person name="Sheffer M."/>
        </authorList>
    </citation>
    <scope>NUCLEOTIDE SEQUENCE</scope>
</reference>